<keyword evidence="1" id="KW-1003">Cell membrane</keyword>
<evidence type="ECO:0000256" key="6">
    <source>
        <dbReference type="SAM" id="Phobius"/>
    </source>
</evidence>
<feature type="transmembrane region" description="Helical" evidence="6">
    <location>
        <begin position="54"/>
        <end position="74"/>
    </location>
</feature>
<keyword evidence="3 6" id="KW-1133">Transmembrane helix</keyword>
<proteinExistence type="predicted"/>
<dbReference type="Pfam" id="PF06305">
    <property type="entry name" value="LapA_dom"/>
    <property type="match status" value="1"/>
</dbReference>
<evidence type="ECO:0000256" key="2">
    <source>
        <dbReference type="ARBA" id="ARBA00022692"/>
    </source>
</evidence>
<feature type="compositionally biased region" description="Basic and acidic residues" evidence="5">
    <location>
        <begin position="1"/>
        <end position="25"/>
    </location>
</feature>
<organism evidence="8 9">
    <name type="scientific">Haloechinothrix salitolerans</name>
    <dbReference type="NCBI Taxonomy" id="926830"/>
    <lineage>
        <taxon>Bacteria</taxon>
        <taxon>Bacillati</taxon>
        <taxon>Actinomycetota</taxon>
        <taxon>Actinomycetes</taxon>
        <taxon>Pseudonocardiales</taxon>
        <taxon>Pseudonocardiaceae</taxon>
        <taxon>Haloechinothrix</taxon>
    </lineage>
</organism>
<keyword evidence="9" id="KW-1185">Reference proteome</keyword>
<feature type="transmembrane region" description="Helical" evidence="6">
    <location>
        <begin position="94"/>
        <end position="117"/>
    </location>
</feature>
<gene>
    <name evidence="8" type="ORF">ACFQGD_26380</name>
</gene>
<dbReference type="InterPro" id="IPR010445">
    <property type="entry name" value="LapA_dom"/>
</dbReference>
<evidence type="ECO:0000256" key="4">
    <source>
        <dbReference type="ARBA" id="ARBA00023136"/>
    </source>
</evidence>
<dbReference type="RefSeq" id="WP_345404981.1">
    <property type="nucleotide sequence ID" value="NZ_BAABLA010000119.1"/>
</dbReference>
<feature type="domain" description="Lipopolysaccharide assembly protein A" evidence="7">
    <location>
        <begin position="75"/>
        <end position="125"/>
    </location>
</feature>
<evidence type="ECO:0000313" key="9">
    <source>
        <dbReference type="Proteomes" id="UP001596337"/>
    </source>
</evidence>
<comment type="caution">
    <text evidence="8">The sequence shown here is derived from an EMBL/GenBank/DDBJ whole genome shotgun (WGS) entry which is preliminary data.</text>
</comment>
<name>A0ABW2C811_9PSEU</name>
<evidence type="ECO:0000256" key="5">
    <source>
        <dbReference type="SAM" id="MobiDB-lite"/>
    </source>
</evidence>
<reference evidence="9" key="1">
    <citation type="journal article" date="2019" name="Int. J. Syst. Evol. Microbiol.">
        <title>The Global Catalogue of Microorganisms (GCM) 10K type strain sequencing project: providing services to taxonomists for standard genome sequencing and annotation.</title>
        <authorList>
            <consortium name="The Broad Institute Genomics Platform"/>
            <consortium name="The Broad Institute Genome Sequencing Center for Infectious Disease"/>
            <person name="Wu L."/>
            <person name="Ma J."/>
        </authorList>
    </citation>
    <scope>NUCLEOTIDE SEQUENCE [LARGE SCALE GENOMIC DNA]</scope>
    <source>
        <strain evidence="9">KCTC 32255</strain>
    </source>
</reference>
<sequence length="133" mass="13964">MSKDNDTRADAPGKAGADKRTEPHTPEPTAPTQKTERSAGKDTSSKLKPTRISGAWVAVIVAVIVLVFLLIFILQNSTSVTVHYFGASGTLPLGVALLFASVGGALLVALIGVARVFQLRRFARKAGRGDHAA</sequence>
<evidence type="ECO:0000259" key="7">
    <source>
        <dbReference type="Pfam" id="PF06305"/>
    </source>
</evidence>
<dbReference type="EMBL" id="JBHSXX010000001">
    <property type="protein sequence ID" value="MFC6870663.1"/>
    <property type="molecule type" value="Genomic_DNA"/>
</dbReference>
<feature type="region of interest" description="Disordered" evidence="5">
    <location>
        <begin position="1"/>
        <end position="47"/>
    </location>
</feature>
<evidence type="ECO:0000256" key="1">
    <source>
        <dbReference type="ARBA" id="ARBA00022475"/>
    </source>
</evidence>
<accession>A0ABW2C811</accession>
<feature type="compositionally biased region" description="Basic and acidic residues" evidence="5">
    <location>
        <begin position="34"/>
        <end position="45"/>
    </location>
</feature>
<protein>
    <submittedName>
        <fullName evidence="8">Lipopolysaccharide assembly LapA domain-containing protein</fullName>
    </submittedName>
</protein>
<evidence type="ECO:0000256" key="3">
    <source>
        <dbReference type="ARBA" id="ARBA00022989"/>
    </source>
</evidence>
<keyword evidence="2 6" id="KW-0812">Transmembrane</keyword>
<dbReference type="Proteomes" id="UP001596337">
    <property type="component" value="Unassembled WGS sequence"/>
</dbReference>
<keyword evidence="4 6" id="KW-0472">Membrane</keyword>
<evidence type="ECO:0000313" key="8">
    <source>
        <dbReference type="EMBL" id="MFC6870663.1"/>
    </source>
</evidence>